<protein>
    <recommendedName>
        <fullName evidence="4">Protein yippee-like</fullName>
    </recommendedName>
</protein>
<evidence type="ECO:0000256" key="3">
    <source>
        <dbReference type="ARBA" id="ARBA00022833"/>
    </source>
</evidence>
<sequence>MGRVYQKYLSGSKIYSCSTCHCHLACHEDVMSKSFQGRHGRAYLFANVVNVSVGPKENRVLITGLHTVADLHCNVCQTQLGWKYLEAFDQAQKYKENKFILEKSKLITSEGGW</sequence>
<dbReference type="PANTHER" id="PTHR13848">
    <property type="entry name" value="PROTEIN YIPPEE-LIKE CG15309-RELATED"/>
    <property type="match status" value="1"/>
</dbReference>
<dbReference type="GO" id="GO:0046872">
    <property type="term" value="F:metal ion binding"/>
    <property type="evidence" value="ECO:0007669"/>
    <property type="project" value="UniProtKB-KW"/>
</dbReference>
<feature type="domain" description="Yippee" evidence="5">
    <location>
        <begin position="13"/>
        <end position="110"/>
    </location>
</feature>
<dbReference type="Pfam" id="PF03226">
    <property type="entry name" value="Yippee-Mis18"/>
    <property type="match status" value="1"/>
</dbReference>
<evidence type="ECO:0000313" key="6">
    <source>
        <dbReference type="EMBL" id="KAK4535415.1"/>
    </source>
</evidence>
<accession>A0AAV9ISZ3</accession>
<dbReference type="AlphaFoldDB" id="A0AAV9ISZ3"/>
<evidence type="ECO:0000256" key="1">
    <source>
        <dbReference type="ARBA" id="ARBA00005613"/>
    </source>
</evidence>
<dbReference type="InterPro" id="IPR034751">
    <property type="entry name" value="Yippee"/>
</dbReference>
<dbReference type="EMBL" id="JANCYW010000004">
    <property type="protein sequence ID" value="KAK4535415.1"/>
    <property type="molecule type" value="Genomic_DNA"/>
</dbReference>
<gene>
    <name evidence="6" type="ORF">CDCA_CDCA04G1440</name>
</gene>
<dbReference type="PROSITE" id="PS51792">
    <property type="entry name" value="YIPPEE"/>
    <property type="match status" value="1"/>
</dbReference>
<evidence type="ECO:0000259" key="5">
    <source>
        <dbReference type="PROSITE" id="PS51792"/>
    </source>
</evidence>
<keyword evidence="3" id="KW-0862">Zinc</keyword>
<comment type="similarity">
    <text evidence="1 4">Belongs to the yippee family.</text>
</comment>
<proteinExistence type="inferred from homology"/>
<evidence type="ECO:0000313" key="7">
    <source>
        <dbReference type="Proteomes" id="UP001301350"/>
    </source>
</evidence>
<organism evidence="6 7">
    <name type="scientific">Cyanidium caldarium</name>
    <name type="common">Red alga</name>
    <dbReference type="NCBI Taxonomy" id="2771"/>
    <lineage>
        <taxon>Eukaryota</taxon>
        <taxon>Rhodophyta</taxon>
        <taxon>Bangiophyceae</taxon>
        <taxon>Cyanidiales</taxon>
        <taxon>Cyanidiaceae</taxon>
        <taxon>Cyanidium</taxon>
    </lineage>
</organism>
<dbReference type="Proteomes" id="UP001301350">
    <property type="component" value="Unassembled WGS sequence"/>
</dbReference>
<comment type="caution">
    <text evidence="6">The sequence shown here is derived from an EMBL/GenBank/DDBJ whole genome shotgun (WGS) entry which is preliminary data.</text>
</comment>
<name>A0AAV9ISZ3_CYACA</name>
<evidence type="ECO:0000256" key="2">
    <source>
        <dbReference type="ARBA" id="ARBA00022723"/>
    </source>
</evidence>
<evidence type="ECO:0000256" key="4">
    <source>
        <dbReference type="RuleBase" id="RU110713"/>
    </source>
</evidence>
<keyword evidence="2" id="KW-0479">Metal-binding</keyword>
<keyword evidence="7" id="KW-1185">Reference proteome</keyword>
<dbReference type="InterPro" id="IPR039058">
    <property type="entry name" value="Yippee_fam"/>
</dbReference>
<reference evidence="6 7" key="1">
    <citation type="submission" date="2022-07" db="EMBL/GenBank/DDBJ databases">
        <title>Genome-wide signatures of adaptation to extreme environments.</title>
        <authorList>
            <person name="Cho C.H."/>
            <person name="Yoon H.S."/>
        </authorList>
    </citation>
    <scope>NUCLEOTIDE SEQUENCE [LARGE SCALE GENOMIC DNA]</scope>
    <source>
        <strain evidence="6 7">DBV 063 E5</strain>
    </source>
</reference>
<dbReference type="InterPro" id="IPR004910">
    <property type="entry name" value="Yippee/Mis18/Cereblon"/>
</dbReference>